<dbReference type="Proteomes" id="UP000799778">
    <property type="component" value="Unassembled WGS sequence"/>
</dbReference>
<evidence type="ECO:0000313" key="3">
    <source>
        <dbReference type="Proteomes" id="UP000799778"/>
    </source>
</evidence>
<reference evidence="2" key="1">
    <citation type="journal article" date="2020" name="Stud. Mycol.">
        <title>101 Dothideomycetes genomes: a test case for predicting lifestyles and emergence of pathogens.</title>
        <authorList>
            <person name="Haridas S."/>
            <person name="Albert R."/>
            <person name="Binder M."/>
            <person name="Bloem J."/>
            <person name="Labutti K."/>
            <person name="Salamov A."/>
            <person name="Andreopoulos B."/>
            <person name="Baker S."/>
            <person name="Barry K."/>
            <person name="Bills G."/>
            <person name="Bluhm B."/>
            <person name="Cannon C."/>
            <person name="Castanera R."/>
            <person name="Culley D."/>
            <person name="Daum C."/>
            <person name="Ezra D."/>
            <person name="Gonzalez J."/>
            <person name="Henrissat B."/>
            <person name="Kuo A."/>
            <person name="Liang C."/>
            <person name="Lipzen A."/>
            <person name="Lutzoni F."/>
            <person name="Magnuson J."/>
            <person name="Mondo S."/>
            <person name="Nolan M."/>
            <person name="Ohm R."/>
            <person name="Pangilinan J."/>
            <person name="Park H.-J."/>
            <person name="Ramirez L."/>
            <person name="Alfaro M."/>
            <person name="Sun H."/>
            <person name="Tritt A."/>
            <person name="Yoshinaga Y."/>
            <person name="Zwiers L.-H."/>
            <person name="Turgeon B."/>
            <person name="Goodwin S."/>
            <person name="Spatafora J."/>
            <person name="Crous P."/>
            <person name="Grigoriev I."/>
        </authorList>
    </citation>
    <scope>NUCLEOTIDE SEQUENCE</scope>
    <source>
        <strain evidence="2">CBS 175.79</strain>
    </source>
</reference>
<protein>
    <submittedName>
        <fullName evidence="2">Uncharacterized protein</fullName>
    </submittedName>
</protein>
<keyword evidence="3" id="KW-1185">Reference proteome</keyword>
<dbReference type="GeneID" id="54284709"/>
<evidence type="ECO:0000313" key="2">
    <source>
        <dbReference type="EMBL" id="KAF2020297.1"/>
    </source>
</evidence>
<gene>
    <name evidence="2" type="ORF">BU24DRAFT_419841</name>
</gene>
<dbReference type="EMBL" id="ML978067">
    <property type="protein sequence ID" value="KAF2020297.1"/>
    <property type="molecule type" value="Genomic_DNA"/>
</dbReference>
<proteinExistence type="predicted"/>
<organism evidence="2 3">
    <name type="scientific">Aaosphaeria arxii CBS 175.79</name>
    <dbReference type="NCBI Taxonomy" id="1450172"/>
    <lineage>
        <taxon>Eukaryota</taxon>
        <taxon>Fungi</taxon>
        <taxon>Dikarya</taxon>
        <taxon>Ascomycota</taxon>
        <taxon>Pezizomycotina</taxon>
        <taxon>Dothideomycetes</taxon>
        <taxon>Pleosporomycetidae</taxon>
        <taxon>Pleosporales</taxon>
        <taxon>Pleosporales incertae sedis</taxon>
        <taxon>Aaosphaeria</taxon>
    </lineage>
</organism>
<feature type="compositionally biased region" description="Polar residues" evidence="1">
    <location>
        <begin position="31"/>
        <end position="41"/>
    </location>
</feature>
<name>A0A6A5Y5I8_9PLEO</name>
<feature type="region of interest" description="Disordered" evidence="1">
    <location>
        <begin position="22"/>
        <end position="41"/>
    </location>
</feature>
<feature type="compositionally biased region" description="Low complexity" evidence="1">
    <location>
        <begin position="208"/>
        <end position="217"/>
    </location>
</feature>
<feature type="region of interest" description="Disordered" evidence="1">
    <location>
        <begin position="143"/>
        <end position="232"/>
    </location>
</feature>
<dbReference type="AlphaFoldDB" id="A0A6A5Y5I8"/>
<dbReference type="OrthoDB" id="3777003at2759"/>
<sequence>MVIFGGLEFVVGGYLVHRHYKNKNEQKKRSQVQYGQQHRQNTYPGAIQQAQPPQQQAIPPQQLKYACHGVQQQPQVRPVPQQRPYTTQALPIQSRPYPQHPSNAAQFQPQIQPLSRADSFATISHMPVANGLTQPEFIPPLPTRPQHLNSTHRHGHANMPQQQHPVYNNAHFSASTPAFYHPSNDGIQRQEPRPGRATVDDASEAFGSSSSTHYSESTFLGERDDPPPPYRP</sequence>
<evidence type="ECO:0000256" key="1">
    <source>
        <dbReference type="SAM" id="MobiDB-lite"/>
    </source>
</evidence>
<dbReference type="RefSeq" id="XP_033388636.1">
    <property type="nucleotide sequence ID" value="XM_033527312.1"/>
</dbReference>
<accession>A0A6A5Y5I8</accession>
<feature type="compositionally biased region" description="Polar residues" evidence="1">
    <location>
        <begin position="159"/>
        <end position="176"/>
    </location>
</feature>